<dbReference type="PROSITE" id="PS51725">
    <property type="entry name" value="ABM"/>
    <property type="match status" value="1"/>
</dbReference>
<comment type="caution">
    <text evidence="2">The sequence shown here is derived from an EMBL/GenBank/DDBJ whole genome shotgun (WGS) entry which is preliminary data.</text>
</comment>
<dbReference type="Gene3D" id="3.30.70.100">
    <property type="match status" value="1"/>
</dbReference>
<evidence type="ECO:0000313" key="3">
    <source>
        <dbReference type="Proteomes" id="UP000721844"/>
    </source>
</evidence>
<reference evidence="2 3" key="1">
    <citation type="journal article" date="2021" name="Microorganisms">
        <title>Acidisoma silvae sp. nov. and Acidisomacellulosilytica sp. nov., Two Acidophilic Bacteria Isolated from Decaying Wood, Hydrolyzing Cellulose and Producing Poly-3-hydroxybutyrate.</title>
        <authorList>
            <person name="Mieszkin S."/>
            <person name="Pouder E."/>
            <person name="Uroz S."/>
            <person name="Simon-Colin C."/>
            <person name="Alain K."/>
        </authorList>
    </citation>
    <scope>NUCLEOTIDE SEQUENCE [LARGE SCALE GENOMIC DNA]</scope>
    <source>
        <strain evidence="2 3">HW T5.17</strain>
    </source>
</reference>
<dbReference type="InterPro" id="IPR007138">
    <property type="entry name" value="ABM_dom"/>
</dbReference>
<proteinExistence type="predicted"/>
<protein>
    <submittedName>
        <fullName evidence="2">Antibiotic biosynthesis monooxygenase</fullName>
    </submittedName>
</protein>
<dbReference type="InterPro" id="IPR011008">
    <property type="entry name" value="Dimeric_a/b-barrel"/>
</dbReference>
<keyword evidence="2" id="KW-0503">Monooxygenase</keyword>
<dbReference type="InterPro" id="IPR050744">
    <property type="entry name" value="AI-2_Isomerase_LsrG"/>
</dbReference>
<dbReference type="RefSeq" id="WP_227308183.1">
    <property type="nucleotide sequence ID" value="NZ_JAESVA010000004.1"/>
</dbReference>
<dbReference type="GO" id="GO:0004497">
    <property type="term" value="F:monooxygenase activity"/>
    <property type="evidence" value="ECO:0007669"/>
    <property type="project" value="UniProtKB-KW"/>
</dbReference>
<keyword evidence="3" id="KW-1185">Reference proteome</keyword>
<dbReference type="Pfam" id="PF03992">
    <property type="entry name" value="ABM"/>
    <property type="match status" value="1"/>
</dbReference>
<dbReference type="AlphaFoldDB" id="A0A963Z406"/>
<dbReference type="PANTHER" id="PTHR33336">
    <property type="entry name" value="QUINOL MONOOXYGENASE YGIN-RELATED"/>
    <property type="match status" value="1"/>
</dbReference>
<name>A0A963Z406_9PROT</name>
<evidence type="ECO:0000259" key="1">
    <source>
        <dbReference type="PROSITE" id="PS51725"/>
    </source>
</evidence>
<accession>A0A963Z406</accession>
<evidence type="ECO:0000313" key="2">
    <source>
        <dbReference type="EMBL" id="MCB8881517.1"/>
    </source>
</evidence>
<sequence length="98" mass="10981">MTQPIDIVAVLTIKAGHEAEIFESAVRCTAASRKEEGCLLYKPYRSQETSPQLIFVERWKDKAAIAFHESTEHFKAFIASMDGKLTKAPEILLLDELG</sequence>
<feature type="domain" description="ABM" evidence="1">
    <location>
        <begin position="5"/>
        <end position="93"/>
    </location>
</feature>
<gene>
    <name evidence="2" type="ORF">ACELLULO517_14800</name>
</gene>
<dbReference type="SUPFAM" id="SSF54909">
    <property type="entry name" value="Dimeric alpha+beta barrel"/>
    <property type="match status" value="1"/>
</dbReference>
<dbReference type="PANTHER" id="PTHR33336:SF15">
    <property type="entry name" value="ABM DOMAIN-CONTAINING PROTEIN"/>
    <property type="match status" value="1"/>
</dbReference>
<keyword evidence="2" id="KW-0560">Oxidoreductase</keyword>
<dbReference type="Proteomes" id="UP000721844">
    <property type="component" value="Unassembled WGS sequence"/>
</dbReference>
<dbReference type="EMBL" id="JAESVA010000004">
    <property type="protein sequence ID" value="MCB8881517.1"/>
    <property type="molecule type" value="Genomic_DNA"/>
</dbReference>
<organism evidence="2 3">
    <name type="scientific">Acidisoma cellulosilyticum</name>
    <dbReference type="NCBI Taxonomy" id="2802395"/>
    <lineage>
        <taxon>Bacteria</taxon>
        <taxon>Pseudomonadati</taxon>
        <taxon>Pseudomonadota</taxon>
        <taxon>Alphaproteobacteria</taxon>
        <taxon>Acetobacterales</taxon>
        <taxon>Acidocellaceae</taxon>
        <taxon>Acidisoma</taxon>
    </lineage>
</organism>